<dbReference type="InterPro" id="IPR000383">
    <property type="entry name" value="Xaa-Pro-like_dom"/>
</dbReference>
<organism evidence="4 5">
    <name type="scientific">Flavihumibacter solisilvae</name>
    <dbReference type="NCBI Taxonomy" id="1349421"/>
    <lineage>
        <taxon>Bacteria</taxon>
        <taxon>Pseudomonadati</taxon>
        <taxon>Bacteroidota</taxon>
        <taxon>Chitinophagia</taxon>
        <taxon>Chitinophagales</taxon>
        <taxon>Chitinophagaceae</taxon>
        <taxon>Flavihumibacter</taxon>
    </lineage>
</organism>
<dbReference type="Gene3D" id="2.60.120.260">
    <property type="entry name" value="Galactose-binding domain-like"/>
    <property type="match status" value="1"/>
</dbReference>
<dbReference type="SMART" id="SM00939">
    <property type="entry name" value="PepX_C"/>
    <property type="match status" value="1"/>
</dbReference>
<dbReference type="Pfam" id="PF02129">
    <property type="entry name" value="Peptidase_S15"/>
    <property type="match status" value="1"/>
</dbReference>
<evidence type="ECO:0000313" key="5">
    <source>
        <dbReference type="Proteomes" id="UP000031408"/>
    </source>
</evidence>
<dbReference type="GO" id="GO:0008239">
    <property type="term" value="F:dipeptidyl-peptidase activity"/>
    <property type="evidence" value="ECO:0007669"/>
    <property type="project" value="InterPro"/>
</dbReference>
<evidence type="ECO:0000256" key="1">
    <source>
        <dbReference type="ARBA" id="ARBA00022801"/>
    </source>
</evidence>
<dbReference type="SUPFAM" id="SSF53474">
    <property type="entry name" value="alpha/beta-Hydrolases"/>
    <property type="match status" value="1"/>
</dbReference>
<dbReference type="InterPro" id="IPR008979">
    <property type="entry name" value="Galactose-bd-like_sf"/>
</dbReference>
<evidence type="ECO:0000313" key="4">
    <source>
        <dbReference type="EMBL" id="KIC93409.1"/>
    </source>
</evidence>
<evidence type="ECO:0000256" key="2">
    <source>
        <dbReference type="SAM" id="SignalP"/>
    </source>
</evidence>
<dbReference type="SUPFAM" id="SSF49785">
    <property type="entry name" value="Galactose-binding domain-like"/>
    <property type="match status" value="1"/>
</dbReference>
<sequence length="572" mass="64736">MKSLFSLLFQSILFASVINSFPCFAQDRELLVRDSVRIPLRNGKYVSAIIVTDPAIREPLPAVLFYTTYYMGPGDTNVARRAALKGYVGVLAYCRGIRSDLADYIPFVNDGNDAYDVIDWISRQKWCNGKIGMYGGSYTGYVQWAAASRFHPALKTIVPQVPVMPGFDFPMENNIPLGHILSWSHDNIYKLPRLNGDLLFTWFEKGIPYRRLDSLAGRKNPIFQQWLRHPAYDQYWQSFAPSPSQYGQINIPVLTTTGYYDGCAISALEYYKRHNQFNSHAEHYLVIGPYDHWGGQRRFADTLMGYAVDSAARLNMVDIAFDWLDHILKGAPRPSILKDRINYEIMGANQWGHAPTLEAMSNDTLTYYLGSSQEGRFNSLEQSKPLPALTFDQQVDFRDRVNHNNYFTPLIINETLEPGGGLVFVSPAFREPVLLNGAFSGRLKVMVNKKDMDISIAFYEQMPDGRYFYLTRYLGRASYAGQNSRRQLLVPGKEVNIPISNTRITSRKFSKGSRLVIVLNVNKHPFEVVNYGSGKDVNDESVLDAGVPMQIHWSSESFIKVPVQTGIVPGGN</sequence>
<dbReference type="Gene3D" id="1.10.3020.10">
    <property type="entry name" value="alpha-amino acid ester hydrolase ( Helical cap domain)"/>
    <property type="match status" value="1"/>
</dbReference>
<feature type="domain" description="Xaa-Pro dipeptidyl-peptidase C-terminal" evidence="3">
    <location>
        <begin position="321"/>
        <end position="552"/>
    </location>
</feature>
<feature type="chain" id="PRO_5002133769" evidence="2">
    <location>
        <begin position="26"/>
        <end position="572"/>
    </location>
</feature>
<feature type="signal peptide" evidence="2">
    <location>
        <begin position="1"/>
        <end position="25"/>
    </location>
</feature>
<dbReference type="NCBIfam" id="TIGR00976">
    <property type="entry name" value="CocE_NonD"/>
    <property type="match status" value="1"/>
</dbReference>
<dbReference type="InterPro" id="IPR005674">
    <property type="entry name" value="CocE/Ser_esterase"/>
</dbReference>
<accession>A0A0C1ISI7</accession>
<dbReference type="InterPro" id="IPR029058">
    <property type="entry name" value="AB_hydrolase_fold"/>
</dbReference>
<dbReference type="Gene3D" id="3.40.50.1820">
    <property type="entry name" value="alpha/beta hydrolase"/>
    <property type="match status" value="1"/>
</dbReference>
<dbReference type="EMBL" id="JSVC01000019">
    <property type="protein sequence ID" value="KIC93409.1"/>
    <property type="molecule type" value="Genomic_DNA"/>
</dbReference>
<keyword evidence="2" id="KW-0732">Signal</keyword>
<dbReference type="STRING" id="1349421.OI18_16655"/>
<protein>
    <submittedName>
        <fullName evidence="4">Peptidase S15</fullName>
    </submittedName>
</protein>
<name>A0A0C1ISI7_9BACT</name>
<keyword evidence="5" id="KW-1185">Reference proteome</keyword>
<dbReference type="InterPro" id="IPR013736">
    <property type="entry name" value="Xaa-Pro_dipept_C"/>
</dbReference>
<dbReference type="Proteomes" id="UP000031408">
    <property type="component" value="Unassembled WGS sequence"/>
</dbReference>
<dbReference type="AlphaFoldDB" id="A0A0C1ISI7"/>
<evidence type="ECO:0000259" key="3">
    <source>
        <dbReference type="SMART" id="SM00939"/>
    </source>
</evidence>
<dbReference type="RefSeq" id="WP_039141861.1">
    <property type="nucleotide sequence ID" value="NZ_JSVC01000019.1"/>
</dbReference>
<reference evidence="4 5" key="1">
    <citation type="submission" date="2014-11" db="EMBL/GenBank/DDBJ databases">
        <title>Genome sequence of Flavihumibacter solisilvae 3-3.</title>
        <authorList>
            <person name="Zhou G."/>
            <person name="Li M."/>
            <person name="Wang G."/>
        </authorList>
    </citation>
    <scope>NUCLEOTIDE SEQUENCE [LARGE SCALE GENOMIC DNA]</scope>
    <source>
        <strain evidence="4 5">3-3</strain>
    </source>
</reference>
<comment type="caution">
    <text evidence="4">The sequence shown here is derived from an EMBL/GenBank/DDBJ whole genome shotgun (WGS) entry which is preliminary data.</text>
</comment>
<proteinExistence type="predicted"/>
<gene>
    <name evidence="4" type="ORF">OI18_16655</name>
</gene>
<dbReference type="OrthoDB" id="319764at2"/>
<dbReference type="Pfam" id="PF08530">
    <property type="entry name" value="PepX_C"/>
    <property type="match status" value="1"/>
</dbReference>
<keyword evidence="1" id="KW-0378">Hydrolase</keyword>